<dbReference type="SUPFAM" id="SSF48334">
    <property type="entry name" value="DNA repair protein MutS, domain III"/>
    <property type="match status" value="1"/>
</dbReference>
<evidence type="ECO:0000256" key="10">
    <source>
        <dbReference type="RuleBase" id="RU003756"/>
    </source>
</evidence>
<keyword evidence="3 9" id="KW-0547">Nucleotide-binding</keyword>
<protein>
    <recommendedName>
        <fullName evidence="2 9">DNA mismatch repair protein MutS</fullName>
    </recommendedName>
</protein>
<evidence type="ECO:0000256" key="5">
    <source>
        <dbReference type="ARBA" id="ARBA00022840"/>
    </source>
</evidence>
<dbReference type="Pfam" id="PF00488">
    <property type="entry name" value="MutS_V"/>
    <property type="match status" value="1"/>
</dbReference>
<evidence type="ECO:0000256" key="6">
    <source>
        <dbReference type="ARBA" id="ARBA00023125"/>
    </source>
</evidence>
<comment type="similarity">
    <text evidence="1 9 10">Belongs to the DNA mismatch repair MutS family.</text>
</comment>
<dbReference type="InterPro" id="IPR000432">
    <property type="entry name" value="DNA_mismatch_repair_MutS_C"/>
</dbReference>
<dbReference type="InterPro" id="IPR017261">
    <property type="entry name" value="DNA_mismatch_repair_MutS/MSH"/>
</dbReference>
<dbReference type="HAMAP" id="MF_00096">
    <property type="entry name" value="MutS"/>
    <property type="match status" value="1"/>
</dbReference>
<comment type="caution">
    <text evidence="13">The sequence shown here is derived from an EMBL/GenBank/DDBJ whole genome shotgun (WGS) entry which is preliminary data.</text>
</comment>
<dbReference type="CDD" id="cd03284">
    <property type="entry name" value="ABC_MutS1"/>
    <property type="match status" value="1"/>
</dbReference>
<dbReference type="InterPro" id="IPR016151">
    <property type="entry name" value="DNA_mismatch_repair_MutS_N"/>
</dbReference>
<keyword evidence="4 9" id="KW-0227">DNA damage</keyword>
<evidence type="ECO:0000313" key="14">
    <source>
        <dbReference type="Proteomes" id="UP000267187"/>
    </source>
</evidence>
<dbReference type="Pfam" id="PF05190">
    <property type="entry name" value="MutS_IV"/>
    <property type="match status" value="1"/>
</dbReference>
<evidence type="ECO:0000256" key="8">
    <source>
        <dbReference type="ARBA" id="ARBA00024647"/>
    </source>
</evidence>
<dbReference type="InterPro" id="IPR007861">
    <property type="entry name" value="DNA_mismatch_repair_MutS_clamp"/>
</dbReference>
<dbReference type="SMART" id="SM00534">
    <property type="entry name" value="MUTSac"/>
    <property type="match status" value="1"/>
</dbReference>
<feature type="coiled-coil region" evidence="11">
    <location>
        <begin position="516"/>
        <end position="543"/>
    </location>
</feature>
<dbReference type="Pfam" id="PF05192">
    <property type="entry name" value="MutS_III"/>
    <property type="match status" value="1"/>
</dbReference>
<feature type="domain" description="DNA mismatch repair proteins mutS family" evidence="12">
    <location>
        <begin position="686"/>
        <end position="702"/>
    </location>
</feature>
<dbReference type="GO" id="GO:0140664">
    <property type="term" value="F:ATP-dependent DNA damage sensor activity"/>
    <property type="evidence" value="ECO:0007669"/>
    <property type="project" value="InterPro"/>
</dbReference>
<dbReference type="InterPro" id="IPR007696">
    <property type="entry name" value="DNA_mismatch_repair_MutS_core"/>
</dbReference>
<dbReference type="Gene3D" id="3.40.1170.10">
    <property type="entry name" value="DNA repair protein MutS, domain I"/>
    <property type="match status" value="1"/>
</dbReference>
<dbReference type="InterPro" id="IPR036187">
    <property type="entry name" value="DNA_mismatch_repair_MutS_sf"/>
</dbReference>
<dbReference type="InterPro" id="IPR007695">
    <property type="entry name" value="DNA_mismatch_repair_MutS-lik_N"/>
</dbReference>
<keyword evidence="7 9" id="KW-0234">DNA repair</keyword>
<gene>
    <name evidence="9" type="primary">mutS</name>
    <name evidence="13" type="ORF">DFR27_2033</name>
</gene>
<dbReference type="FunFam" id="3.40.50.300:FF:000870">
    <property type="entry name" value="MutS protein homolog 4"/>
    <property type="match status" value="1"/>
</dbReference>
<evidence type="ECO:0000259" key="12">
    <source>
        <dbReference type="PROSITE" id="PS00486"/>
    </source>
</evidence>
<comment type="function">
    <text evidence="8 9">This protein is involved in the repair of mismatches in DNA. It is possible that it carries out the mismatch recognition step. This protein has a weak ATPase activity.</text>
</comment>
<dbReference type="InterPro" id="IPR036678">
    <property type="entry name" value="MutS_con_dom_sf"/>
</dbReference>
<dbReference type="EMBL" id="REFJ01000005">
    <property type="protein sequence ID" value="RMA78702.1"/>
    <property type="molecule type" value="Genomic_DNA"/>
</dbReference>
<evidence type="ECO:0000256" key="2">
    <source>
        <dbReference type="ARBA" id="ARBA00021982"/>
    </source>
</evidence>
<name>A0A3M0AHJ8_9GAMM</name>
<accession>A0A3M0AHJ8</accession>
<dbReference type="OrthoDB" id="9802448at2"/>
<proteinExistence type="inferred from homology"/>
<dbReference type="PANTHER" id="PTHR11361">
    <property type="entry name" value="DNA MISMATCH REPAIR PROTEIN MUTS FAMILY MEMBER"/>
    <property type="match status" value="1"/>
</dbReference>
<dbReference type="RefSeq" id="WP_121877353.1">
    <property type="nucleotide sequence ID" value="NZ_REFJ01000005.1"/>
</dbReference>
<dbReference type="Gene3D" id="3.40.50.300">
    <property type="entry name" value="P-loop containing nucleotide triphosphate hydrolases"/>
    <property type="match status" value="1"/>
</dbReference>
<feature type="binding site" evidence="9">
    <location>
        <begin position="612"/>
        <end position="619"/>
    </location>
    <ligand>
        <name>ATP</name>
        <dbReference type="ChEBI" id="CHEBI:30616"/>
    </ligand>
</feature>
<keyword evidence="11" id="KW-0175">Coiled coil</keyword>
<dbReference type="Gene3D" id="1.10.1420.10">
    <property type="match status" value="2"/>
</dbReference>
<dbReference type="SUPFAM" id="SSF52540">
    <property type="entry name" value="P-loop containing nucleoside triphosphate hydrolases"/>
    <property type="match status" value="1"/>
</dbReference>
<dbReference type="GO" id="GO:0030983">
    <property type="term" value="F:mismatched DNA binding"/>
    <property type="evidence" value="ECO:0007669"/>
    <property type="project" value="InterPro"/>
</dbReference>
<dbReference type="FunFam" id="1.10.1420.10:FF:000002">
    <property type="entry name" value="DNA mismatch repair protein MutS"/>
    <property type="match status" value="1"/>
</dbReference>
<evidence type="ECO:0000256" key="4">
    <source>
        <dbReference type="ARBA" id="ARBA00022763"/>
    </source>
</evidence>
<keyword evidence="14" id="KW-1185">Reference proteome</keyword>
<dbReference type="GO" id="GO:0005524">
    <property type="term" value="F:ATP binding"/>
    <property type="evidence" value="ECO:0007669"/>
    <property type="project" value="UniProtKB-UniRule"/>
</dbReference>
<dbReference type="PIRSF" id="PIRSF037677">
    <property type="entry name" value="DNA_mis_repair_Msh6"/>
    <property type="match status" value="1"/>
</dbReference>
<dbReference type="GO" id="GO:0003684">
    <property type="term" value="F:damaged DNA binding"/>
    <property type="evidence" value="ECO:0007669"/>
    <property type="project" value="UniProtKB-UniRule"/>
</dbReference>
<dbReference type="Pfam" id="PF01624">
    <property type="entry name" value="MutS_I"/>
    <property type="match status" value="1"/>
</dbReference>
<dbReference type="SUPFAM" id="SSF53150">
    <property type="entry name" value="DNA repair protein MutS, domain II"/>
    <property type="match status" value="1"/>
</dbReference>
<evidence type="ECO:0000256" key="9">
    <source>
        <dbReference type="HAMAP-Rule" id="MF_00096"/>
    </source>
</evidence>
<dbReference type="InterPro" id="IPR027417">
    <property type="entry name" value="P-loop_NTPase"/>
</dbReference>
<dbReference type="Gene3D" id="6.10.140.430">
    <property type="match status" value="1"/>
</dbReference>
<evidence type="ECO:0000256" key="11">
    <source>
        <dbReference type="SAM" id="Coils"/>
    </source>
</evidence>
<dbReference type="InterPro" id="IPR005748">
    <property type="entry name" value="DNA_mismatch_repair_MutS"/>
</dbReference>
<evidence type="ECO:0000313" key="13">
    <source>
        <dbReference type="EMBL" id="RMA78702.1"/>
    </source>
</evidence>
<dbReference type="PANTHER" id="PTHR11361:SF34">
    <property type="entry name" value="DNA MISMATCH REPAIR PROTEIN MSH1, MITOCHONDRIAL"/>
    <property type="match status" value="1"/>
</dbReference>
<dbReference type="NCBIfam" id="NF003810">
    <property type="entry name" value="PRK05399.1"/>
    <property type="match status" value="1"/>
</dbReference>
<dbReference type="GO" id="GO:0006298">
    <property type="term" value="P:mismatch repair"/>
    <property type="evidence" value="ECO:0007669"/>
    <property type="project" value="UniProtKB-UniRule"/>
</dbReference>
<keyword evidence="5 9" id="KW-0067">ATP-binding</keyword>
<dbReference type="InterPro" id="IPR045076">
    <property type="entry name" value="MutS"/>
</dbReference>
<evidence type="ECO:0000256" key="3">
    <source>
        <dbReference type="ARBA" id="ARBA00022741"/>
    </source>
</evidence>
<dbReference type="SUPFAM" id="SSF55271">
    <property type="entry name" value="DNA repair protein MutS, domain I"/>
    <property type="match status" value="1"/>
</dbReference>
<sequence>MTDSSVKHTPMMVQYLKIKAEHPNEMVFYRMGDFYELFFDDAKEAARRLDVTLTARGKSGGEPIPMAGVPHHAAENYLARLVRQGVSVAICEQIGDPATSKGPVERKVVRVVTPGTLTDEALLDEQQVNLLVSLYREGDHYGLATLDMASGRFALQEGHSSSALSATLFRLNPAEILFDESVALPHGVNPKAGLRPQAAWQFDLDSAKDTLTRHFATHDLSGFGCEDLPLALSAAGCLLQYALDTQRGQLPHVQSLVVENHSDYVELDSATLRNLEIDRNLAGGTENTLLGVMDSCRTAMGSRLLNQWLHRPLAQIDLIQQRQNSLSEVLQNFVFEPIRAALSNVGDLERILSRLALRSARPRDLTRLRDSIAIYPEIHQLGISSPELQKLFQRVGEFPELVTLLNQAITDNPPMLIRDGGVIAKGYDAELDELRELSANAGEFLLELEERERARCNCSTLKVGYNRVHGYFIEIGKAQAVEVPADYQRRQTLKNAERYITPELKAFEDKALSAKSRALTREKALYEALLERLNESLIALQRSAYAVAELDVLCCFAERSDQLSFCKPTLSIDRGLAISGGRHIVVEDVLDSPFVANDTCLNPSQSLSIVTGPNMGGKSTFMRQTALIVLLAHTGCFVPATDATIGIVDRIFTRIGSSDDLAGGRSTFMVEMTETANILNNASASSLVLMDEIGRGTSTYDGLSLAWASAVQLAEIGALTLFATHYFELTALSQQFNQVFNQHLDAKEHQGQIVFLHRVKPGPASKSFGIQVAKLAGLPAAVLQAANTKLAQLESASGTAKLATNEALPALVTAPAQAELFAAEPSALEQQFASIDPDSLSPREALDLLYELKKL</sequence>
<reference evidence="13 14" key="1">
    <citation type="submission" date="2018-10" db="EMBL/GenBank/DDBJ databases">
        <title>Genomic Encyclopedia of Type Strains, Phase IV (KMG-IV): sequencing the most valuable type-strain genomes for metagenomic binning, comparative biology and taxonomic classification.</title>
        <authorList>
            <person name="Goeker M."/>
        </authorList>
    </citation>
    <scope>NUCLEOTIDE SEQUENCE [LARGE SCALE GENOMIC DNA]</scope>
    <source>
        <strain evidence="13 14">DSM 25080</strain>
    </source>
</reference>
<dbReference type="Proteomes" id="UP000267187">
    <property type="component" value="Unassembled WGS sequence"/>
</dbReference>
<evidence type="ECO:0000256" key="7">
    <source>
        <dbReference type="ARBA" id="ARBA00023204"/>
    </source>
</evidence>
<keyword evidence="6 9" id="KW-0238">DNA-binding</keyword>
<evidence type="ECO:0000256" key="1">
    <source>
        <dbReference type="ARBA" id="ARBA00006271"/>
    </source>
</evidence>
<dbReference type="GO" id="GO:0005829">
    <property type="term" value="C:cytosol"/>
    <property type="evidence" value="ECO:0007669"/>
    <property type="project" value="TreeGrafter"/>
</dbReference>
<organism evidence="13 14">
    <name type="scientific">Umboniibacter marinipuniceus</name>
    <dbReference type="NCBI Taxonomy" id="569599"/>
    <lineage>
        <taxon>Bacteria</taxon>
        <taxon>Pseudomonadati</taxon>
        <taxon>Pseudomonadota</taxon>
        <taxon>Gammaproteobacteria</taxon>
        <taxon>Cellvibrionales</taxon>
        <taxon>Cellvibrionaceae</taxon>
        <taxon>Umboniibacter</taxon>
    </lineage>
</organism>
<dbReference type="SMART" id="SM00533">
    <property type="entry name" value="MUTSd"/>
    <property type="match status" value="1"/>
</dbReference>
<dbReference type="InterPro" id="IPR007860">
    <property type="entry name" value="DNA_mmatch_repair_MutS_con_dom"/>
</dbReference>
<dbReference type="FunFam" id="3.40.1170.10:FF:000001">
    <property type="entry name" value="DNA mismatch repair protein MutS"/>
    <property type="match status" value="1"/>
</dbReference>
<dbReference type="PROSITE" id="PS00486">
    <property type="entry name" value="DNA_MISMATCH_REPAIR_2"/>
    <property type="match status" value="1"/>
</dbReference>
<dbReference type="NCBIfam" id="TIGR01070">
    <property type="entry name" value="mutS1"/>
    <property type="match status" value="1"/>
</dbReference>
<dbReference type="Gene3D" id="3.30.420.110">
    <property type="entry name" value="MutS, connector domain"/>
    <property type="match status" value="1"/>
</dbReference>
<dbReference type="Pfam" id="PF05188">
    <property type="entry name" value="MutS_II"/>
    <property type="match status" value="1"/>
</dbReference>
<dbReference type="AlphaFoldDB" id="A0A3M0AHJ8"/>